<dbReference type="Gene3D" id="3.30.710.10">
    <property type="entry name" value="Potassium Channel Kv1.1, Chain A"/>
    <property type="match status" value="1"/>
</dbReference>
<dbReference type="EMBL" id="LR729115">
    <property type="protein sequence ID" value="VWP01114.1"/>
    <property type="molecule type" value="Genomic_DNA"/>
</dbReference>
<evidence type="ECO:0000313" key="2">
    <source>
        <dbReference type="EMBL" id="VWP01114.1"/>
    </source>
</evidence>
<sequence length="363" mass="40024">MSDNGRPLKRARISETASSPDVPESSTSANLPHLFEPHHEFWLPDGNIILVARAIGFRIYRGLIAAQSTVFEDMFASSSTDANEIFDGCPVVHLSDSPEDLVHLVRVLLPKSQRLYNRPASRPFSEISALVRLAHKYHIQDVQDQALASLQGSVLSSHFEDWFKESTMPIIDNIDMIGIANLARLTDTLSMLPGALFVCTLLSPGELLRGLTREDGTVEHLSADDLRRCLEGQRTLAIEVSLLPSRIFARTPAVGCSTPAHCQPWCLHTLVCIVSSENIAARQTSLGSWRNTIVPPASDGGMNTAKLCGACEKELLRRDRHERWKVWKRLPEIFGIDIEGWGTGADVVGARMGRMLSRLPGSS</sequence>
<feature type="region of interest" description="Disordered" evidence="1">
    <location>
        <begin position="1"/>
        <end position="30"/>
    </location>
</feature>
<evidence type="ECO:0000256" key="1">
    <source>
        <dbReference type="SAM" id="MobiDB-lite"/>
    </source>
</evidence>
<feature type="compositionally biased region" description="Polar residues" evidence="1">
    <location>
        <begin position="15"/>
        <end position="30"/>
    </location>
</feature>
<protein>
    <submittedName>
        <fullName evidence="2">Cytochrome P450 51</fullName>
    </submittedName>
</protein>
<gene>
    <name evidence="2" type="primary">G4MRP8</name>
</gene>
<accession>A0A5K1K5F9</accession>
<reference evidence="2" key="1">
    <citation type="submission" date="2019-10" db="EMBL/GenBank/DDBJ databases">
        <authorList>
            <person name="Nor Muhammad N."/>
        </authorList>
    </citation>
    <scope>NUCLEOTIDE SEQUENCE</scope>
</reference>
<dbReference type="InterPro" id="IPR011333">
    <property type="entry name" value="SKP1/BTB/POZ_sf"/>
</dbReference>
<dbReference type="AlphaFoldDB" id="A0A5K1K5F9"/>
<organism evidence="2">
    <name type="scientific">Ganoderma boninense</name>
    <dbReference type="NCBI Taxonomy" id="34458"/>
    <lineage>
        <taxon>Eukaryota</taxon>
        <taxon>Fungi</taxon>
        <taxon>Dikarya</taxon>
        <taxon>Basidiomycota</taxon>
        <taxon>Agaricomycotina</taxon>
        <taxon>Agaricomycetes</taxon>
        <taxon>Polyporales</taxon>
        <taxon>Polyporaceae</taxon>
        <taxon>Ganoderma</taxon>
    </lineage>
</organism>
<name>A0A5K1K5F9_9APHY</name>
<proteinExistence type="predicted"/>